<evidence type="ECO:0000256" key="4">
    <source>
        <dbReference type="ARBA" id="ARBA00022741"/>
    </source>
</evidence>
<dbReference type="InterPro" id="IPR037038">
    <property type="entry name" value="HepT-like_sf"/>
</dbReference>
<keyword evidence="8" id="KW-1185">Reference proteome</keyword>
<dbReference type="PANTHER" id="PTHR34139">
    <property type="entry name" value="UPF0331 PROTEIN MJ0127"/>
    <property type="match status" value="1"/>
</dbReference>
<comment type="caution">
    <text evidence="7">The sequence shown here is derived from an EMBL/GenBank/DDBJ whole genome shotgun (WGS) entry which is preliminary data.</text>
</comment>
<dbReference type="RefSeq" id="WP_186853702.1">
    <property type="nucleotide sequence ID" value="NZ_JACOPG010000001.1"/>
</dbReference>
<dbReference type="PANTHER" id="PTHR34139:SF1">
    <property type="entry name" value="RNASE MJ1380-RELATED"/>
    <property type="match status" value="1"/>
</dbReference>
<evidence type="ECO:0000313" key="7">
    <source>
        <dbReference type="EMBL" id="MBC5685357.1"/>
    </source>
</evidence>
<keyword evidence="2" id="KW-1277">Toxin-antitoxin system</keyword>
<dbReference type="EMBL" id="JACOPG010000001">
    <property type="protein sequence ID" value="MBC5685357.1"/>
    <property type="molecule type" value="Genomic_DNA"/>
</dbReference>
<dbReference type="InterPro" id="IPR008201">
    <property type="entry name" value="HepT-like"/>
</dbReference>
<keyword evidence="3" id="KW-0540">Nuclease</keyword>
<evidence type="ECO:0000256" key="3">
    <source>
        <dbReference type="ARBA" id="ARBA00022722"/>
    </source>
</evidence>
<gene>
    <name evidence="7" type="ORF">H8R94_01785</name>
</gene>
<keyword evidence="5" id="KW-0378">Hydrolase</keyword>
<accession>A0ABR7GD41</accession>
<dbReference type="Pfam" id="PF01934">
    <property type="entry name" value="HepT-like"/>
    <property type="match status" value="1"/>
</dbReference>
<keyword evidence="1" id="KW-0597">Phosphoprotein</keyword>
<evidence type="ECO:0000313" key="8">
    <source>
        <dbReference type="Proteomes" id="UP000643810"/>
    </source>
</evidence>
<dbReference type="Proteomes" id="UP000643810">
    <property type="component" value="Unassembled WGS sequence"/>
</dbReference>
<evidence type="ECO:0000256" key="5">
    <source>
        <dbReference type="ARBA" id="ARBA00022801"/>
    </source>
</evidence>
<evidence type="ECO:0000256" key="6">
    <source>
        <dbReference type="ARBA" id="ARBA00024207"/>
    </source>
</evidence>
<reference evidence="7 8" key="1">
    <citation type="submission" date="2020-08" db="EMBL/GenBank/DDBJ databases">
        <title>Genome public.</title>
        <authorList>
            <person name="Liu C."/>
            <person name="Sun Q."/>
        </authorList>
    </citation>
    <scope>NUCLEOTIDE SEQUENCE [LARGE SCALE GENOMIC DNA]</scope>
    <source>
        <strain evidence="7 8">NSJ-9</strain>
    </source>
</reference>
<comment type="similarity">
    <text evidence="6">Belongs to the HepT RNase toxin family.</text>
</comment>
<organism evidence="7 8">
    <name type="scientific">Roseburia lenta</name>
    <dbReference type="NCBI Taxonomy" id="2763061"/>
    <lineage>
        <taxon>Bacteria</taxon>
        <taxon>Bacillati</taxon>
        <taxon>Bacillota</taxon>
        <taxon>Clostridia</taxon>
        <taxon>Lachnospirales</taxon>
        <taxon>Lachnospiraceae</taxon>
        <taxon>Roseburia</taxon>
    </lineage>
</organism>
<evidence type="ECO:0000256" key="2">
    <source>
        <dbReference type="ARBA" id="ARBA00022649"/>
    </source>
</evidence>
<sequence>MLNSEVRDLGLINHINDYCEDISHTHAKFEGSYDTFVTESTYERTIAFDVMQICELTKKLSDEFKSQYDLPWRAISGMRNMIVHDYGHIDAEVLWETSHDDIKQIERVCNIVLAPYTEDLEPEIDERAPRM</sequence>
<evidence type="ECO:0000256" key="1">
    <source>
        <dbReference type="ARBA" id="ARBA00022553"/>
    </source>
</evidence>
<protein>
    <submittedName>
        <fullName evidence="7">DUF86 domain-containing protein</fullName>
    </submittedName>
</protein>
<dbReference type="Gene3D" id="1.20.120.580">
    <property type="entry name" value="bsu32300-like"/>
    <property type="match status" value="1"/>
</dbReference>
<proteinExistence type="inferred from homology"/>
<keyword evidence="4" id="KW-0547">Nucleotide-binding</keyword>
<name>A0ABR7GD41_9FIRM</name>
<dbReference type="InterPro" id="IPR051813">
    <property type="entry name" value="HepT_RNase_toxin"/>
</dbReference>